<dbReference type="EC" id="2.7.7.77" evidence="8"/>
<feature type="binding site" evidence="8">
    <location>
        <position position="98"/>
    </location>
    <ligand>
        <name>GTP</name>
        <dbReference type="ChEBI" id="CHEBI:37565"/>
    </ligand>
</feature>
<evidence type="ECO:0000256" key="2">
    <source>
        <dbReference type="ARBA" id="ARBA00022679"/>
    </source>
</evidence>
<feature type="domain" description="MobA-like NTP transferase" evidence="9">
    <location>
        <begin position="4"/>
        <end position="158"/>
    </location>
</feature>
<dbReference type="InterPro" id="IPR029044">
    <property type="entry name" value="Nucleotide-diphossugar_trans"/>
</dbReference>
<evidence type="ECO:0000256" key="3">
    <source>
        <dbReference type="ARBA" id="ARBA00022723"/>
    </source>
</evidence>
<sequence length="201" mass="22448">MKSAVVLAGGEARRANGQEKYFFTYQGRTFIERLLESLSGVVDEILVVARNQDQCARFQAMNNITCISDIRQGLGPIGGLHAATLAAKGELLFVSACDMPFVDPRVVSYLFGAIGDYDAAIPRWNEQMIEPLHAVYRRSALLLYLESHTSLSLRTMVRTLNARYIPVEDLQGFDPSLKTFTNINKLEELEHLNHVSGKKVD</sequence>
<feature type="binding site" evidence="8">
    <location>
        <begin position="7"/>
        <end position="9"/>
    </location>
    <ligand>
        <name>GTP</name>
        <dbReference type="ChEBI" id="CHEBI:37565"/>
    </ligand>
</feature>
<comment type="cofactor">
    <cofactor evidence="8">
        <name>Mg(2+)</name>
        <dbReference type="ChEBI" id="CHEBI:18420"/>
    </cofactor>
</comment>
<evidence type="ECO:0000256" key="7">
    <source>
        <dbReference type="ARBA" id="ARBA00023150"/>
    </source>
</evidence>
<keyword evidence="3 8" id="KW-0479">Metal-binding</keyword>
<evidence type="ECO:0000256" key="5">
    <source>
        <dbReference type="ARBA" id="ARBA00022842"/>
    </source>
</evidence>
<keyword evidence="11" id="KW-1185">Reference proteome</keyword>
<keyword evidence="6 8" id="KW-0342">GTP-binding</keyword>
<dbReference type="Pfam" id="PF12804">
    <property type="entry name" value="NTP_transf_3"/>
    <property type="match status" value="1"/>
</dbReference>
<comment type="subcellular location">
    <subcellularLocation>
        <location evidence="8">Cytoplasm</location>
    </subcellularLocation>
</comment>
<evidence type="ECO:0000256" key="4">
    <source>
        <dbReference type="ARBA" id="ARBA00022741"/>
    </source>
</evidence>
<dbReference type="PANTHER" id="PTHR19136">
    <property type="entry name" value="MOLYBDENUM COFACTOR GUANYLYLTRANSFERASE"/>
    <property type="match status" value="1"/>
</dbReference>
<evidence type="ECO:0000256" key="6">
    <source>
        <dbReference type="ARBA" id="ARBA00023134"/>
    </source>
</evidence>
<dbReference type="CDD" id="cd02503">
    <property type="entry name" value="MobA"/>
    <property type="match status" value="1"/>
</dbReference>
<protein>
    <recommendedName>
        <fullName evidence="8">Probable molybdenum cofactor guanylyltransferase</fullName>
        <shortName evidence="8">MoCo guanylyltransferase</shortName>
        <ecNumber evidence="8">2.7.7.77</ecNumber>
    </recommendedName>
    <alternativeName>
        <fullName evidence="8">GTP:molybdopterin guanylyltransferase</fullName>
    </alternativeName>
    <alternativeName>
        <fullName evidence="8">Mo-MPT guanylyltransferase</fullName>
    </alternativeName>
    <alternativeName>
        <fullName evidence="8">Molybdopterin guanylyltransferase</fullName>
    </alternativeName>
    <alternativeName>
        <fullName evidence="8">Molybdopterin-guanine dinucleotide synthase</fullName>
        <shortName evidence="8">MGD synthase</shortName>
    </alternativeName>
</protein>
<dbReference type="EMBL" id="CP000780">
    <property type="protein sequence ID" value="ABS55632.1"/>
    <property type="molecule type" value="Genomic_DNA"/>
</dbReference>
<keyword evidence="4 8" id="KW-0547">Nucleotide-binding</keyword>
<reference evidence="11" key="1">
    <citation type="journal article" date="2015" name="Microbiology">
        <title>Genome of Methanoregula boonei 6A8 reveals adaptations to oligotrophic peatland environments.</title>
        <authorList>
            <person name="Braeuer S."/>
            <person name="Cadillo-Quiroz H."/>
            <person name="Kyrpides N."/>
            <person name="Woyke T."/>
            <person name="Goodwin L."/>
            <person name="Detter C."/>
            <person name="Podell S."/>
            <person name="Yavitt J.B."/>
            <person name="Zinder S.H."/>
        </authorList>
    </citation>
    <scope>NUCLEOTIDE SEQUENCE [LARGE SCALE GENOMIC DNA]</scope>
    <source>
        <strain evidence="11">DSM 21154 / JCM 14090 / 6A8</strain>
    </source>
</reference>
<dbReference type="GeneID" id="5411358"/>
<dbReference type="GO" id="GO:0006777">
    <property type="term" value="P:Mo-molybdopterin cofactor biosynthetic process"/>
    <property type="evidence" value="ECO:0007669"/>
    <property type="project" value="UniProtKB-KW"/>
</dbReference>
<feature type="binding site" evidence="8">
    <location>
        <position position="69"/>
    </location>
    <ligand>
        <name>GTP</name>
        <dbReference type="ChEBI" id="CHEBI:37565"/>
    </ligand>
</feature>
<keyword evidence="5 8" id="KW-0460">Magnesium</keyword>
<comment type="caution">
    <text evidence="8">Lacks conserved residue(s) required for the propagation of feature annotation.</text>
</comment>
<evidence type="ECO:0000313" key="11">
    <source>
        <dbReference type="Proteomes" id="UP000002408"/>
    </source>
</evidence>
<name>A7I7C1_METB6</name>
<evidence type="ECO:0000313" key="10">
    <source>
        <dbReference type="EMBL" id="ABS55632.1"/>
    </source>
</evidence>
<gene>
    <name evidence="8" type="primary">mobA</name>
    <name evidence="10" type="ordered locus">Mboo_1114</name>
</gene>
<dbReference type="GO" id="GO:0046872">
    <property type="term" value="F:metal ion binding"/>
    <property type="evidence" value="ECO:0007669"/>
    <property type="project" value="UniProtKB-KW"/>
</dbReference>
<keyword evidence="7 8" id="KW-0501">Molybdenum cofactor biosynthesis</keyword>
<dbReference type="GO" id="GO:0005737">
    <property type="term" value="C:cytoplasm"/>
    <property type="evidence" value="ECO:0007669"/>
    <property type="project" value="UniProtKB-SubCell"/>
</dbReference>
<dbReference type="OrthoDB" id="28434at2157"/>
<dbReference type="AlphaFoldDB" id="A7I7C1"/>
<dbReference type="InterPro" id="IPR025877">
    <property type="entry name" value="MobA-like_NTP_Trfase"/>
</dbReference>
<dbReference type="eggNOG" id="arCOG01872">
    <property type="taxonomic scope" value="Archaea"/>
</dbReference>
<dbReference type="KEGG" id="mbn:Mboo_1114"/>
<comment type="function">
    <text evidence="8">Transfers a GMP moiety from GTP to Mo-molybdopterin (Mo-MPT) cofactor (Moco or molybdenum cofactor) to form Mo-molybdopterin guanine dinucleotide (Mo-MGD) cofactor.</text>
</comment>
<dbReference type="HOGENOM" id="CLU_055597_2_1_2"/>
<evidence type="ECO:0000256" key="1">
    <source>
        <dbReference type="ARBA" id="ARBA00022490"/>
    </source>
</evidence>
<comment type="domain">
    <text evidence="8">The N-terminal domain determines nucleotide recognition and specific binding, while the C-terminal domain determines the specific binding to the target protein.</text>
</comment>
<dbReference type="GO" id="GO:0061603">
    <property type="term" value="F:molybdenum cofactor guanylyltransferase activity"/>
    <property type="evidence" value="ECO:0007669"/>
    <property type="project" value="UniProtKB-EC"/>
</dbReference>
<dbReference type="InterPro" id="IPR013482">
    <property type="entry name" value="Molybde_CF_guanTrfase"/>
</dbReference>
<keyword evidence="2 8" id="KW-0808">Transferase</keyword>
<dbReference type="GO" id="GO:0005525">
    <property type="term" value="F:GTP binding"/>
    <property type="evidence" value="ECO:0007669"/>
    <property type="project" value="UniProtKB-UniRule"/>
</dbReference>
<accession>A7I7C1</accession>
<dbReference type="STRING" id="456442.Mboo_1114"/>
<keyword evidence="1 8" id="KW-0963">Cytoplasm</keyword>
<proteinExistence type="inferred from homology"/>
<dbReference type="PANTHER" id="PTHR19136:SF81">
    <property type="entry name" value="MOLYBDENUM COFACTOR GUANYLYLTRANSFERASE"/>
    <property type="match status" value="1"/>
</dbReference>
<organism evidence="10 11">
    <name type="scientific">Methanoregula boonei (strain DSM 21154 / JCM 14090 / 6A8)</name>
    <dbReference type="NCBI Taxonomy" id="456442"/>
    <lineage>
        <taxon>Archaea</taxon>
        <taxon>Methanobacteriati</taxon>
        <taxon>Methanobacteriota</taxon>
        <taxon>Stenosarchaea group</taxon>
        <taxon>Methanomicrobia</taxon>
        <taxon>Methanomicrobiales</taxon>
        <taxon>Methanoregulaceae</taxon>
        <taxon>Methanoregula</taxon>
    </lineage>
</organism>
<comment type="catalytic activity">
    <reaction evidence="8">
        <text>Mo-molybdopterin + GTP + H(+) = Mo-molybdopterin guanine dinucleotide + diphosphate</text>
        <dbReference type="Rhea" id="RHEA:34243"/>
        <dbReference type="ChEBI" id="CHEBI:15378"/>
        <dbReference type="ChEBI" id="CHEBI:33019"/>
        <dbReference type="ChEBI" id="CHEBI:37565"/>
        <dbReference type="ChEBI" id="CHEBI:71302"/>
        <dbReference type="ChEBI" id="CHEBI:71310"/>
        <dbReference type="EC" id="2.7.7.77"/>
    </reaction>
</comment>
<dbReference type="RefSeq" id="WP_012106659.1">
    <property type="nucleotide sequence ID" value="NC_009712.1"/>
</dbReference>
<feature type="binding site" evidence="8">
    <location>
        <position position="98"/>
    </location>
    <ligand>
        <name>Mg(2+)</name>
        <dbReference type="ChEBI" id="CHEBI:18420"/>
    </ligand>
</feature>
<comment type="similarity">
    <text evidence="8">Belongs to the MobA family.</text>
</comment>
<evidence type="ECO:0000259" key="9">
    <source>
        <dbReference type="Pfam" id="PF12804"/>
    </source>
</evidence>
<dbReference type="HAMAP" id="MF_00316">
    <property type="entry name" value="MobA"/>
    <property type="match status" value="1"/>
</dbReference>
<feature type="binding site" evidence="8">
    <location>
        <position position="20"/>
    </location>
    <ligand>
        <name>GTP</name>
        <dbReference type="ChEBI" id="CHEBI:37565"/>
    </ligand>
</feature>
<dbReference type="Proteomes" id="UP000002408">
    <property type="component" value="Chromosome"/>
</dbReference>
<dbReference type="SUPFAM" id="SSF53448">
    <property type="entry name" value="Nucleotide-diphospho-sugar transferases"/>
    <property type="match status" value="1"/>
</dbReference>
<evidence type="ECO:0000256" key="8">
    <source>
        <dbReference type="HAMAP-Rule" id="MF_00316"/>
    </source>
</evidence>
<dbReference type="Gene3D" id="3.90.550.10">
    <property type="entry name" value="Spore Coat Polysaccharide Biosynthesis Protein SpsA, Chain A"/>
    <property type="match status" value="1"/>
</dbReference>